<keyword evidence="1" id="KW-1133">Transmembrane helix</keyword>
<feature type="transmembrane region" description="Helical" evidence="1">
    <location>
        <begin position="14"/>
        <end position="37"/>
    </location>
</feature>
<feature type="transmembrane region" description="Helical" evidence="1">
    <location>
        <begin position="165"/>
        <end position="193"/>
    </location>
</feature>
<organism evidence="2 3">
    <name type="scientific">Steinernema hermaphroditum</name>
    <dbReference type="NCBI Taxonomy" id="289476"/>
    <lineage>
        <taxon>Eukaryota</taxon>
        <taxon>Metazoa</taxon>
        <taxon>Ecdysozoa</taxon>
        <taxon>Nematoda</taxon>
        <taxon>Chromadorea</taxon>
        <taxon>Rhabditida</taxon>
        <taxon>Tylenchina</taxon>
        <taxon>Panagrolaimomorpha</taxon>
        <taxon>Strongyloidoidea</taxon>
        <taxon>Steinernematidae</taxon>
        <taxon>Steinernema</taxon>
    </lineage>
</organism>
<keyword evidence="1" id="KW-0812">Transmembrane</keyword>
<dbReference type="EMBL" id="JAUCMV010000001">
    <property type="protein sequence ID" value="KAK0424873.1"/>
    <property type="molecule type" value="Genomic_DNA"/>
</dbReference>
<sequence>MIFASPLSAGFRKYFAAFFVIGSSTVIVILNTVLLVLHFKRPVNSRFGMLFMLLVTFVLYGLLNIASATMKVLPWDTYMEVVLASDELFFLAYATPTLSQQLVTISGGFIALDRVLLMFFPIRYANSRLSLKLCVLTAGFYTLSLASYASAFAAVAYIVKNTLLAYVALAVLQFYVLSLSLLVESALNVLFLLKLREYSKNKKNTFIKKYTKQTNQIVLFQLFCKSLLCTVPNLLVILKSPLIRLRRPWIEQLDLALDPLFASSVVLSSLFTLCKMRPKKKVVKIVASLMHGKTSNTTSHK</sequence>
<evidence type="ECO:0000313" key="2">
    <source>
        <dbReference type="EMBL" id="KAK0424873.1"/>
    </source>
</evidence>
<dbReference type="AlphaFoldDB" id="A0AA39IKN0"/>
<keyword evidence="3" id="KW-1185">Reference proteome</keyword>
<dbReference type="Proteomes" id="UP001175271">
    <property type="component" value="Unassembled WGS sequence"/>
</dbReference>
<reference evidence="2" key="1">
    <citation type="submission" date="2023-06" db="EMBL/GenBank/DDBJ databases">
        <title>Genomic analysis of the entomopathogenic nematode Steinernema hermaphroditum.</title>
        <authorList>
            <person name="Schwarz E.M."/>
            <person name="Heppert J.K."/>
            <person name="Baniya A."/>
            <person name="Schwartz H.T."/>
            <person name="Tan C.-H."/>
            <person name="Antoshechkin I."/>
            <person name="Sternberg P.W."/>
            <person name="Goodrich-Blair H."/>
            <person name="Dillman A.R."/>
        </authorList>
    </citation>
    <scope>NUCLEOTIDE SEQUENCE</scope>
    <source>
        <strain evidence="2">PS9179</strain>
        <tissue evidence="2">Whole animal</tissue>
    </source>
</reference>
<evidence type="ECO:0000256" key="1">
    <source>
        <dbReference type="SAM" id="Phobius"/>
    </source>
</evidence>
<feature type="transmembrane region" description="Helical" evidence="1">
    <location>
        <begin position="49"/>
        <end position="70"/>
    </location>
</feature>
<accession>A0AA39IKN0</accession>
<feature type="transmembrane region" description="Helical" evidence="1">
    <location>
        <begin position="133"/>
        <end position="159"/>
    </location>
</feature>
<protein>
    <submittedName>
        <fullName evidence="2">Uncharacterized protein</fullName>
    </submittedName>
</protein>
<feature type="transmembrane region" description="Helical" evidence="1">
    <location>
        <begin position="90"/>
        <end position="112"/>
    </location>
</feature>
<comment type="caution">
    <text evidence="2">The sequence shown here is derived from an EMBL/GenBank/DDBJ whole genome shotgun (WGS) entry which is preliminary data.</text>
</comment>
<evidence type="ECO:0000313" key="3">
    <source>
        <dbReference type="Proteomes" id="UP001175271"/>
    </source>
</evidence>
<feature type="transmembrane region" description="Helical" evidence="1">
    <location>
        <begin position="214"/>
        <end position="235"/>
    </location>
</feature>
<feature type="transmembrane region" description="Helical" evidence="1">
    <location>
        <begin position="255"/>
        <end position="274"/>
    </location>
</feature>
<keyword evidence="1" id="KW-0472">Membrane</keyword>
<gene>
    <name evidence="2" type="ORF">QR680_008898</name>
</gene>
<name>A0AA39IKN0_9BILA</name>
<proteinExistence type="predicted"/>